<dbReference type="EMBL" id="JAHRIP010005869">
    <property type="protein sequence ID" value="MEQ2282059.1"/>
    <property type="molecule type" value="Genomic_DNA"/>
</dbReference>
<dbReference type="Proteomes" id="UP001469553">
    <property type="component" value="Unassembled WGS sequence"/>
</dbReference>
<sequence length="110" mass="12092">MIETLVSPTALSFHKTSMVVSRRFPIVVAAFKCPGWSFGVGGQANIVHGPGTHLWAWPYENLKRGYVGPHLKATTSSCPTSHGYVHTAGLDAHFSSFAEIRFDFHGRSNY</sequence>
<comment type="caution">
    <text evidence="1">The sequence shown here is derived from an EMBL/GenBank/DDBJ whole genome shotgun (WGS) entry which is preliminary data.</text>
</comment>
<organism evidence="1 2">
    <name type="scientific">Ameca splendens</name>
    <dbReference type="NCBI Taxonomy" id="208324"/>
    <lineage>
        <taxon>Eukaryota</taxon>
        <taxon>Metazoa</taxon>
        <taxon>Chordata</taxon>
        <taxon>Craniata</taxon>
        <taxon>Vertebrata</taxon>
        <taxon>Euteleostomi</taxon>
        <taxon>Actinopterygii</taxon>
        <taxon>Neopterygii</taxon>
        <taxon>Teleostei</taxon>
        <taxon>Neoteleostei</taxon>
        <taxon>Acanthomorphata</taxon>
        <taxon>Ovalentaria</taxon>
        <taxon>Atherinomorphae</taxon>
        <taxon>Cyprinodontiformes</taxon>
        <taxon>Goodeidae</taxon>
        <taxon>Ameca</taxon>
    </lineage>
</organism>
<evidence type="ECO:0000313" key="2">
    <source>
        <dbReference type="Proteomes" id="UP001469553"/>
    </source>
</evidence>
<gene>
    <name evidence="1" type="ORF">AMECASPLE_036630</name>
</gene>
<accession>A0ABV0XKR0</accession>
<name>A0ABV0XKR0_9TELE</name>
<keyword evidence="2" id="KW-1185">Reference proteome</keyword>
<reference evidence="1 2" key="1">
    <citation type="submission" date="2021-06" db="EMBL/GenBank/DDBJ databases">
        <authorList>
            <person name="Palmer J.M."/>
        </authorList>
    </citation>
    <scope>NUCLEOTIDE SEQUENCE [LARGE SCALE GENOMIC DNA]</scope>
    <source>
        <strain evidence="1 2">AS_MEX2019</strain>
        <tissue evidence="1">Muscle</tissue>
    </source>
</reference>
<proteinExistence type="predicted"/>
<protein>
    <submittedName>
        <fullName evidence="1">Uncharacterized protein</fullName>
    </submittedName>
</protein>
<evidence type="ECO:0000313" key="1">
    <source>
        <dbReference type="EMBL" id="MEQ2282059.1"/>
    </source>
</evidence>